<feature type="region of interest" description="Disordered" evidence="2">
    <location>
        <begin position="536"/>
        <end position="555"/>
    </location>
</feature>
<dbReference type="EMBL" id="BKCJ010006096">
    <property type="protein sequence ID" value="GEU70342.1"/>
    <property type="molecule type" value="Genomic_DNA"/>
</dbReference>
<evidence type="ECO:0000256" key="2">
    <source>
        <dbReference type="SAM" id="MobiDB-lite"/>
    </source>
</evidence>
<feature type="signal peptide" evidence="3">
    <location>
        <begin position="1"/>
        <end position="20"/>
    </location>
</feature>
<sequence length="636" mass="72378">MNWKKFNGFLVQILIQYLKAFDEAEHYIMDAFEGVMASLEKLSKELMKLNKQREVIKEHKGDKGSNESHFIDLFIGGLKPQMRHVVRRRNPKNLWYVYWVALCEEANNNLQKDESDQPLLSSLRVKESSGIGNGLVPDVLVGIVKESKDENVEDTSEMEKVSNCVMVLDDCCKKTELRVCGLDADMKGETNESIDTKLMVMEVDEFDVVMNSNKVDWTSNFNKPVDTIKECSMEQKENGKENNNLVANVGLEIQIVVAITETLSCSSPTVVGANEHTIYLNEGCIQNGVCLFGICCDLKHVEGLVDEEKGYEDTGCKMAICYDRLWKYEKRKEKLIRNQSGSEGTKDTSDLGILTYDLKAEQAIELICGHVPFLSTILFNGSTEKKKMDKFVIHYFLHLPGIVKKVAGSEPKWQETLEDLLILAQRRLTGHATWMVYSFTKQDHEVTRFDDVPDDDYCSFKVSGAGLCINAAEVLSFGVAYLISTASWYQEPKFLIKMPLRRTTNIYDVYECIMPRMEERLDQFVDQFANRMNDMMNPRRLGDRNGRRNEGGESEIPFFEGGGSSLFAELEGWEGDGVADGNYEEALVFDDDQYEEEIKKNRCQFMIPILKMSLRKKNDLSGKEDLVGKKTASKTL</sequence>
<organism evidence="4">
    <name type="scientific">Tanacetum cinerariifolium</name>
    <name type="common">Dalmatian daisy</name>
    <name type="synonym">Chrysanthemum cinerariifolium</name>
    <dbReference type="NCBI Taxonomy" id="118510"/>
    <lineage>
        <taxon>Eukaryota</taxon>
        <taxon>Viridiplantae</taxon>
        <taxon>Streptophyta</taxon>
        <taxon>Embryophyta</taxon>
        <taxon>Tracheophyta</taxon>
        <taxon>Spermatophyta</taxon>
        <taxon>Magnoliopsida</taxon>
        <taxon>eudicotyledons</taxon>
        <taxon>Gunneridae</taxon>
        <taxon>Pentapetalae</taxon>
        <taxon>asterids</taxon>
        <taxon>campanulids</taxon>
        <taxon>Asterales</taxon>
        <taxon>Asteraceae</taxon>
        <taxon>Asteroideae</taxon>
        <taxon>Anthemideae</taxon>
        <taxon>Anthemidinae</taxon>
        <taxon>Tanacetum</taxon>
    </lineage>
</organism>
<dbReference type="AlphaFoldDB" id="A0A6L2MC93"/>
<evidence type="ECO:0000256" key="3">
    <source>
        <dbReference type="SAM" id="SignalP"/>
    </source>
</evidence>
<feature type="chain" id="PRO_5026904092" evidence="3">
    <location>
        <begin position="21"/>
        <end position="636"/>
    </location>
</feature>
<name>A0A6L2MC93_TANCI</name>
<proteinExistence type="predicted"/>
<feature type="compositionally biased region" description="Basic and acidic residues" evidence="2">
    <location>
        <begin position="540"/>
        <end position="551"/>
    </location>
</feature>
<keyword evidence="3" id="KW-0732">Signal</keyword>
<accession>A0A6L2MC93</accession>
<comment type="caution">
    <text evidence="4">The sequence shown here is derived from an EMBL/GenBank/DDBJ whole genome shotgun (WGS) entry which is preliminary data.</text>
</comment>
<gene>
    <name evidence="4" type="ORF">Tci_042320</name>
</gene>
<evidence type="ECO:0000256" key="1">
    <source>
        <dbReference type="SAM" id="Coils"/>
    </source>
</evidence>
<feature type="coiled-coil region" evidence="1">
    <location>
        <begin position="32"/>
        <end position="59"/>
    </location>
</feature>
<reference evidence="4" key="1">
    <citation type="journal article" date="2019" name="Sci. Rep.">
        <title>Draft genome of Tanacetum cinerariifolium, the natural source of mosquito coil.</title>
        <authorList>
            <person name="Yamashiro T."/>
            <person name="Shiraishi A."/>
            <person name="Satake H."/>
            <person name="Nakayama K."/>
        </authorList>
    </citation>
    <scope>NUCLEOTIDE SEQUENCE</scope>
</reference>
<protein>
    <submittedName>
        <fullName evidence="4">Uncharacterized protein</fullName>
    </submittedName>
</protein>
<evidence type="ECO:0000313" key="4">
    <source>
        <dbReference type="EMBL" id="GEU70342.1"/>
    </source>
</evidence>
<keyword evidence="1" id="KW-0175">Coiled coil</keyword>